<reference evidence="2 3" key="1">
    <citation type="journal article" date="2024" name="Plant J.">
        <title>Genome sequences and population genomics reveal climatic adaptation and genomic divergence between two closely related sweetgum species.</title>
        <authorList>
            <person name="Xu W.Q."/>
            <person name="Ren C.Q."/>
            <person name="Zhang X.Y."/>
            <person name="Comes H.P."/>
            <person name="Liu X.H."/>
            <person name="Li Y.G."/>
            <person name="Kettle C.J."/>
            <person name="Jalonen R."/>
            <person name="Gaisberger H."/>
            <person name="Ma Y.Z."/>
            <person name="Qiu Y.X."/>
        </authorList>
    </citation>
    <scope>NUCLEOTIDE SEQUENCE [LARGE SCALE GENOMIC DNA]</scope>
    <source>
        <tissue evidence="2">Leaves</tissue>
    </source>
</reference>
<proteinExistence type="predicted"/>
<sequence length="385" mass="41700">MSQQNKGTKPSAPAELPMKRKRGRPRKDESAVQGEKIPVISGSDSLKGNQHSEAHPSNDIDDDMVGQLVSGVLEGSFDAGYFLTVKVGNTDTLLRGVVFLPGKFTPITAANDVAPHAKLYKRKEILIPVVKPQIQLHSSMPQSEKNNRQPVQLEKQVPTFPNQGLGSEHQSGVPLAVENQSASVTTPLTGNMPRNNTGISLGGQVMPQQNLEFGLENQCASVVAPLEKNRMVEQDGIFHEDEDLTMIEEPKSGVEASKDLKLGPTSKTDVYMLPANETISQDPQVQHQAMNSDPKPNELVHCDVKSPNLELQKTPVVAEYNSLTPELSSKPIDILTGTFASPKNDIPHDIRSELAVKISSGDDTFHSKERLVSDANVTEAGSLSA</sequence>
<keyword evidence="3" id="KW-1185">Reference proteome</keyword>
<evidence type="ECO:0000313" key="3">
    <source>
        <dbReference type="Proteomes" id="UP001415857"/>
    </source>
</evidence>
<dbReference type="AlphaFoldDB" id="A0AAP0R4A4"/>
<dbReference type="PANTHER" id="PTHR34682:SF3">
    <property type="entry name" value="AT HOOK MOTIF-CONTAINING PROTEIN"/>
    <property type="match status" value="1"/>
</dbReference>
<evidence type="ECO:0000256" key="1">
    <source>
        <dbReference type="SAM" id="MobiDB-lite"/>
    </source>
</evidence>
<dbReference type="PANTHER" id="PTHR34682">
    <property type="entry name" value="AT HOOK MOTIF-CONTAINING PROTEIN"/>
    <property type="match status" value="1"/>
</dbReference>
<dbReference type="InterPro" id="IPR045881">
    <property type="entry name" value="MNM1-like"/>
</dbReference>
<protein>
    <recommendedName>
        <fullName evidence="4">AT hook motif-containing protein</fullName>
    </recommendedName>
</protein>
<comment type="caution">
    <text evidence="2">The sequence shown here is derived from an EMBL/GenBank/DDBJ whole genome shotgun (WGS) entry which is preliminary data.</text>
</comment>
<gene>
    <name evidence="2" type="ORF">L1049_009736</name>
</gene>
<feature type="region of interest" description="Disordered" evidence="1">
    <location>
        <begin position="1"/>
        <end position="62"/>
    </location>
</feature>
<name>A0AAP0R4A4_LIQFO</name>
<evidence type="ECO:0000313" key="2">
    <source>
        <dbReference type="EMBL" id="KAK9267313.1"/>
    </source>
</evidence>
<accession>A0AAP0R4A4</accession>
<evidence type="ECO:0008006" key="4">
    <source>
        <dbReference type="Google" id="ProtNLM"/>
    </source>
</evidence>
<dbReference type="EMBL" id="JBBPBK010000016">
    <property type="protein sequence ID" value="KAK9267313.1"/>
    <property type="molecule type" value="Genomic_DNA"/>
</dbReference>
<dbReference type="Proteomes" id="UP001415857">
    <property type="component" value="Unassembled WGS sequence"/>
</dbReference>
<organism evidence="2 3">
    <name type="scientific">Liquidambar formosana</name>
    <name type="common">Formosan gum</name>
    <dbReference type="NCBI Taxonomy" id="63359"/>
    <lineage>
        <taxon>Eukaryota</taxon>
        <taxon>Viridiplantae</taxon>
        <taxon>Streptophyta</taxon>
        <taxon>Embryophyta</taxon>
        <taxon>Tracheophyta</taxon>
        <taxon>Spermatophyta</taxon>
        <taxon>Magnoliopsida</taxon>
        <taxon>eudicotyledons</taxon>
        <taxon>Gunneridae</taxon>
        <taxon>Pentapetalae</taxon>
        <taxon>Saxifragales</taxon>
        <taxon>Altingiaceae</taxon>
        <taxon>Liquidambar</taxon>
    </lineage>
</organism>